<dbReference type="EMBL" id="JAERTZ010000021">
    <property type="protein sequence ID" value="MBL1377598.1"/>
    <property type="molecule type" value="Genomic_DNA"/>
</dbReference>
<dbReference type="SUPFAM" id="SSF55073">
    <property type="entry name" value="Nucleotide cyclase"/>
    <property type="match status" value="1"/>
</dbReference>
<dbReference type="EC" id="2.7.7.65" evidence="1"/>
<evidence type="ECO:0000313" key="5">
    <source>
        <dbReference type="Proteomes" id="UP000638570"/>
    </source>
</evidence>
<dbReference type="Gene3D" id="3.30.70.270">
    <property type="match status" value="1"/>
</dbReference>
<dbReference type="SMART" id="SM00267">
    <property type="entry name" value="GGDEF"/>
    <property type="match status" value="1"/>
</dbReference>
<dbReference type="NCBIfam" id="TIGR00254">
    <property type="entry name" value="GGDEF"/>
    <property type="match status" value="1"/>
</dbReference>
<dbReference type="InterPro" id="IPR050469">
    <property type="entry name" value="Diguanylate_Cyclase"/>
</dbReference>
<dbReference type="Pfam" id="PF00990">
    <property type="entry name" value="GGDEF"/>
    <property type="match status" value="1"/>
</dbReference>
<feature type="coiled-coil region" evidence="2">
    <location>
        <begin position="26"/>
        <end position="74"/>
    </location>
</feature>
<keyword evidence="5" id="KW-1185">Reference proteome</keyword>
<evidence type="ECO:0000256" key="1">
    <source>
        <dbReference type="ARBA" id="ARBA00012528"/>
    </source>
</evidence>
<dbReference type="InterPro" id="IPR000160">
    <property type="entry name" value="GGDEF_dom"/>
</dbReference>
<accession>A0ABS1QTZ9</accession>
<name>A0ABS1QTZ9_9GAMM</name>
<comment type="caution">
    <text evidence="4">The sequence shown here is derived from an EMBL/GenBank/DDBJ whole genome shotgun (WGS) entry which is preliminary data.</text>
</comment>
<organism evidence="4 5">
    <name type="scientific">Zobellella iuensis</name>
    <dbReference type="NCBI Taxonomy" id="2803811"/>
    <lineage>
        <taxon>Bacteria</taxon>
        <taxon>Pseudomonadati</taxon>
        <taxon>Pseudomonadota</taxon>
        <taxon>Gammaproteobacteria</taxon>
        <taxon>Aeromonadales</taxon>
        <taxon>Aeromonadaceae</taxon>
        <taxon>Zobellella</taxon>
    </lineage>
</organism>
<keyword evidence="2" id="KW-0175">Coiled coil</keyword>
<protein>
    <recommendedName>
        <fullName evidence="1">diguanylate cyclase</fullName>
        <ecNumber evidence="1">2.7.7.65</ecNumber>
    </recommendedName>
</protein>
<reference evidence="5" key="1">
    <citation type="submission" date="2021-01" db="EMBL/GenBank/DDBJ databases">
        <title>Genome public.</title>
        <authorList>
            <person name="Liu C."/>
            <person name="Sun Q."/>
        </authorList>
    </citation>
    <scope>NUCLEOTIDE SEQUENCE [LARGE SCALE GENOMIC DNA]</scope>
    <source>
        <strain evidence="5">CGMCC 1.18722</strain>
    </source>
</reference>
<evidence type="ECO:0000256" key="2">
    <source>
        <dbReference type="SAM" id="Coils"/>
    </source>
</evidence>
<dbReference type="InterPro" id="IPR029787">
    <property type="entry name" value="Nucleotide_cyclase"/>
</dbReference>
<evidence type="ECO:0000313" key="4">
    <source>
        <dbReference type="EMBL" id="MBL1377598.1"/>
    </source>
</evidence>
<feature type="domain" description="GGDEF" evidence="3">
    <location>
        <begin position="102"/>
        <end position="230"/>
    </location>
</feature>
<dbReference type="Proteomes" id="UP000638570">
    <property type="component" value="Unassembled WGS sequence"/>
</dbReference>
<gene>
    <name evidence="4" type="ORF">JKV55_09680</name>
</gene>
<dbReference type="RefSeq" id="WP_202084683.1">
    <property type="nucleotide sequence ID" value="NZ_JAERTZ010000021.1"/>
</dbReference>
<dbReference type="PROSITE" id="PS50887">
    <property type="entry name" value="GGDEF"/>
    <property type="match status" value="1"/>
</dbReference>
<sequence>MLLNARRHQEGSTSRYLLALMPTRQRDQIETQLLQARRDAEQAAAEKEAANQALEQARRQLTELNQRLAHQAETDPLTGVFNRRRYEQELARLLARFERSRAPFSLLLADIDHFKRINDSQGHDTGDRVLQQIAGTMQGGIRELDCLARVGGEEFAILLPDTLLPEAVRLAERQLASVARLRWPFGPVTVSIGLAQCAPGDTQSSLFSRADGALYRAKEAGRNRIKVSPARD</sequence>
<proteinExistence type="predicted"/>
<dbReference type="CDD" id="cd01949">
    <property type="entry name" value="GGDEF"/>
    <property type="match status" value="1"/>
</dbReference>
<evidence type="ECO:0000259" key="3">
    <source>
        <dbReference type="PROSITE" id="PS50887"/>
    </source>
</evidence>
<dbReference type="PANTHER" id="PTHR45138:SF24">
    <property type="entry name" value="DIGUANYLATE CYCLASE DGCC-RELATED"/>
    <property type="match status" value="1"/>
</dbReference>
<dbReference type="InterPro" id="IPR043128">
    <property type="entry name" value="Rev_trsase/Diguanyl_cyclase"/>
</dbReference>
<dbReference type="PANTHER" id="PTHR45138">
    <property type="entry name" value="REGULATORY COMPONENTS OF SENSORY TRANSDUCTION SYSTEM"/>
    <property type="match status" value="1"/>
</dbReference>